<feature type="region of interest" description="Disordered" evidence="1">
    <location>
        <begin position="1"/>
        <end position="33"/>
    </location>
</feature>
<organism evidence="2 3">
    <name type="scientific">Phyllotreta striolata</name>
    <name type="common">Striped flea beetle</name>
    <name type="synonym">Crioceris striolata</name>
    <dbReference type="NCBI Taxonomy" id="444603"/>
    <lineage>
        <taxon>Eukaryota</taxon>
        <taxon>Metazoa</taxon>
        <taxon>Ecdysozoa</taxon>
        <taxon>Arthropoda</taxon>
        <taxon>Hexapoda</taxon>
        <taxon>Insecta</taxon>
        <taxon>Pterygota</taxon>
        <taxon>Neoptera</taxon>
        <taxon>Endopterygota</taxon>
        <taxon>Coleoptera</taxon>
        <taxon>Polyphaga</taxon>
        <taxon>Cucujiformia</taxon>
        <taxon>Chrysomeloidea</taxon>
        <taxon>Chrysomelidae</taxon>
        <taxon>Galerucinae</taxon>
        <taxon>Alticini</taxon>
        <taxon>Phyllotreta</taxon>
    </lineage>
</organism>
<feature type="compositionally biased region" description="Basic and acidic residues" evidence="1">
    <location>
        <begin position="24"/>
        <end position="33"/>
    </location>
</feature>
<protein>
    <submittedName>
        <fullName evidence="2">Uncharacterized protein</fullName>
    </submittedName>
</protein>
<dbReference type="Proteomes" id="UP001153712">
    <property type="component" value="Chromosome 7"/>
</dbReference>
<dbReference type="AlphaFoldDB" id="A0A9N9TVX9"/>
<proteinExistence type="predicted"/>
<evidence type="ECO:0000256" key="1">
    <source>
        <dbReference type="SAM" id="MobiDB-lite"/>
    </source>
</evidence>
<keyword evidence="3" id="KW-1185">Reference proteome</keyword>
<accession>A0A9N9TVX9</accession>
<dbReference type="EMBL" id="OU900100">
    <property type="protein sequence ID" value="CAG9863866.1"/>
    <property type="molecule type" value="Genomic_DNA"/>
</dbReference>
<sequence>MTNKPKIANKKSSHKTRDPPNSTHQKDKTDIKLKTKDQDSLILRYLTKLKKLFHNKNQETQPVNAKGNELQEVMYNMVNEALDYGYRNRILEKRGTAANRATAENHFQINVKNALECI</sequence>
<reference evidence="2" key="1">
    <citation type="submission" date="2022-01" db="EMBL/GenBank/DDBJ databases">
        <authorList>
            <person name="King R."/>
        </authorList>
    </citation>
    <scope>NUCLEOTIDE SEQUENCE</scope>
</reference>
<evidence type="ECO:0000313" key="3">
    <source>
        <dbReference type="Proteomes" id="UP001153712"/>
    </source>
</evidence>
<evidence type="ECO:0000313" key="2">
    <source>
        <dbReference type="EMBL" id="CAG9863866.1"/>
    </source>
</evidence>
<name>A0A9N9TVX9_PHYSR</name>
<dbReference type="OrthoDB" id="6782229at2759"/>
<gene>
    <name evidence="2" type="ORF">PHYEVI_LOCUS10144</name>
</gene>